<dbReference type="OrthoDB" id="1470350at2759"/>
<sequence>MAQSVWRLLVYAVLFLTVPLVFYYFGKNPKSHHDRRVLKPSIPFIGHIIGMATQQIEYFHHIYKKNPIDIATLPMLTGNIHVIFDLQLMQKALSSRAMSFEPLLIPVARPLLGLSPNVMQAIHSGMLSSLIHATRPALAGKPLTHLNSVALGALVQHLDDEILQAEELEISDLYRWLGMALTIATGRALYGSQSPLSRDRKLIDDLWSFKNGVQRLLVNILPCITASKAYRARERLIAALTPLFKVSAQDTIEDISRIRARVHREYGNTGAKDIARCEVAMLHVATVNTTPLLFWTVIHVFSRVDLVEAIRNECMALAEMSYEESPSYSMRVTISASQIGRKCPLLMACYRETCRLYGQALLIRLVSKDVVLNKTRDGGSQHLINAESQVMMPAGVTHRLEEVWGPDASNFRPERFIGWPDTATSSQRSAFIPFGSGRHICPGRHLAQSEILGLILILCLGYDMWSADGPEMAIRIPTMSTPMLGSAVGEPAAHEDLVGIKIRRRCGWDRVSWKFVS</sequence>
<evidence type="ECO:0000256" key="1">
    <source>
        <dbReference type="ARBA" id="ARBA00001971"/>
    </source>
</evidence>
<keyword evidence="5 6" id="KW-0349">Heme</keyword>
<comment type="caution">
    <text evidence="8">The sequence shown here is derived from an EMBL/GenBank/DDBJ whole genome shotgun (WGS) entry which is preliminary data.</text>
</comment>
<evidence type="ECO:0000256" key="3">
    <source>
        <dbReference type="ARBA" id="ARBA00022723"/>
    </source>
</evidence>
<keyword evidence="6" id="KW-0503">Monooxygenase</keyword>
<keyword evidence="7" id="KW-0812">Transmembrane</keyword>
<keyword evidence="7" id="KW-1133">Transmembrane helix</keyword>
<protein>
    <recommendedName>
        <fullName evidence="10">Cytochrome P450</fullName>
    </recommendedName>
</protein>
<dbReference type="InterPro" id="IPR002403">
    <property type="entry name" value="Cyt_P450_E_grp-IV"/>
</dbReference>
<dbReference type="PANTHER" id="PTHR47582">
    <property type="entry name" value="P450, PUTATIVE (EUROFUNG)-RELATED"/>
    <property type="match status" value="1"/>
</dbReference>
<evidence type="ECO:0000313" key="8">
    <source>
        <dbReference type="EMBL" id="KAF9692803.1"/>
    </source>
</evidence>
<feature type="binding site" description="axial binding residue" evidence="5">
    <location>
        <position position="441"/>
    </location>
    <ligand>
        <name>heme</name>
        <dbReference type="ChEBI" id="CHEBI:30413"/>
    </ligand>
    <ligandPart>
        <name>Fe</name>
        <dbReference type="ChEBI" id="CHEBI:18248"/>
    </ligandPart>
</feature>
<evidence type="ECO:0000256" key="6">
    <source>
        <dbReference type="RuleBase" id="RU000461"/>
    </source>
</evidence>
<evidence type="ECO:0000256" key="7">
    <source>
        <dbReference type="SAM" id="Phobius"/>
    </source>
</evidence>
<keyword evidence="7" id="KW-0472">Membrane</keyword>
<accession>A0A8H7IXA1</accession>
<reference evidence="8" key="2">
    <citation type="submission" date="2020-09" db="EMBL/GenBank/DDBJ databases">
        <title>Reference genome assembly for Australian Ascochyta lentis isolate Al4.</title>
        <authorList>
            <person name="Lee R.C."/>
            <person name="Farfan-Caceres L.M."/>
            <person name="Debler J.W."/>
            <person name="Williams A.H."/>
            <person name="Henares B.M."/>
        </authorList>
    </citation>
    <scope>NUCLEOTIDE SEQUENCE</scope>
    <source>
        <strain evidence="8">Al4</strain>
    </source>
</reference>
<comment type="similarity">
    <text evidence="2 6">Belongs to the cytochrome P450 family.</text>
</comment>
<keyword evidence="9" id="KW-1185">Reference proteome</keyword>
<keyword evidence="4 5" id="KW-0408">Iron</keyword>
<name>A0A8H7IXA1_9PLEO</name>
<dbReference type="PROSITE" id="PS00086">
    <property type="entry name" value="CYTOCHROME_P450"/>
    <property type="match status" value="1"/>
</dbReference>
<proteinExistence type="inferred from homology"/>
<dbReference type="SUPFAM" id="SSF48264">
    <property type="entry name" value="Cytochrome P450"/>
    <property type="match status" value="1"/>
</dbReference>
<dbReference type="InterPro" id="IPR001128">
    <property type="entry name" value="Cyt_P450"/>
</dbReference>
<keyword evidence="6" id="KW-0560">Oxidoreductase</keyword>
<dbReference type="PRINTS" id="PR00465">
    <property type="entry name" value="EP450IV"/>
</dbReference>
<dbReference type="Proteomes" id="UP000651452">
    <property type="component" value="Unassembled WGS sequence"/>
</dbReference>
<dbReference type="Gene3D" id="1.10.630.10">
    <property type="entry name" value="Cytochrome P450"/>
    <property type="match status" value="1"/>
</dbReference>
<evidence type="ECO:0008006" key="10">
    <source>
        <dbReference type="Google" id="ProtNLM"/>
    </source>
</evidence>
<evidence type="ECO:0000256" key="2">
    <source>
        <dbReference type="ARBA" id="ARBA00010617"/>
    </source>
</evidence>
<reference evidence="8" key="1">
    <citation type="submission" date="2018-12" db="EMBL/GenBank/DDBJ databases">
        <authorList>
            <person name="Syme R.A."/>
            <person name="Farfan-Caceres L."/>
            <person name="Lichtenzveig J."/>
        </authorList>
    </citation>
    <scope>NUCLEOTIDE SEQUENCE</scope>
    <source>
        <strain evidence="8">Al4</strain>
    </source>
</reference>
<evidence type="ECO:0000256" key="4">
    <source>
        <dbReference type="ARBA" id="ARBA00023004"/>
    </source>
</evidence>
<dbReference type="GO" id="GO:0005506">
    <property type="term" value="F:iron ion binding"/>
    <property type="evidence" value="ECO:0007669"/>
    <property type="project" value="InterPro"/>
</dbReference>
<keyword evidence="3 5" id="KW-0479">Metal-binding</keyword>
<evidence type="ECO:0000313" key="9">
    <source>
        <dbReference type="Proteomes" id="UP000651452"/>
    </source>
</evidence>
<dbReference type="Pfam" id="PF00067">
    <property type="entry name" value="p450"/>
    <property type="match status" value="1"/>
</dbReference>
<dbReference type="GO" id="GO:0004497">
    <property type="term" value="F:monooxygenase activity"/>
    <property type="evidence" value="ECO:0007669"/>
    <property type="project" value="UniProtKB-KW"/>
</dbReference>
<dbReference type="InterPro" id="IPR053007">
    <property type="entry name" value="CYP450_monoxygenase_sec-met"/>
</dbReference>
<comment type="cofactor">
    <cofactor evidence="1 5">
        <name>heme</name>
        <dbReference type="ChEBI" id="CHEBI:30413"/>
    </cofactor>
</comment>
<dbReference type="InterPro" id="IPR017972">
    <property type="entry name" value="Cyt_P450_CS"/>
</dbReference>
<dbReference type="GO" id="GO:0020037">
    <property type="term" value="F:heme binding"/>
    <property type="evidence" value="ECO:0007669"/>
    <property type="project" value="InterPro"/>
</dbReference>
<dbReference type="AlphaFoldDB" id="A0A8H7IXA1"/>
<evidence type="ECO:0000256" key="5">
    <source>
        <dbReference type="PIRSR" id="PIRSR602403-1"/>
    </source>
</evidence>
<dbReference type="PANTHER" id="PTHR47582:SF1">
    <property type="entry name" value="P450, PUTATIVE (EUROFUNG)-RELATED"/>
    <property type="match status" value="1"/>
</dbReference>
<dbReference type="CDD" id="cd11040">
    <property type="entry name" value="CYP7_CYP8-like"/>
    <property type="match status" value="1"/>
</dbReference>
<gene>
    <name evidence="8" type="ORF">EKO04_009140</name>
</gene>
<feature type="transmembrane region" description="Helical" evidence="7">
    <location>
        <begin position="6"/>
        <end position="26"/>
    </location>
</feature>
<dbReference type="InterPro" id="IPR036396">
    <property type="entry name" value="Cyt_P450_sf"/>
</dbReference>
<dbReference type="GO" id="GO:0016705">
    <property type="term" value="F:oxidoreductase activity, acting on paired donors, with incorporation or reduction of molecular oxygen"/>
    <property type="evidence" value="ECO:0007669"/>
    <property type="project" value="InterPro"/>
</dbReference>
<organism evidence="8 9">
    <name type="scientific">Ascochyta lentis</name>
    <dbReference type="NCBI Taxonomy" id="205686"/>
    <lineage>
        <taxon>Eukaryota</taxon>
        <taxon>Fungi</taxon>
        <taxon>Dikarya</taxon>
        <taxon>Ascomycota</taxon>
        <taxon>Pezizomycotina</taxon>
        <taxon>Dothideomycetes</taxon>
        <taxon>Pleosporomycetidae</taxon>
        <taxon>Pleosporales</taxon>
        <taxon>Pleosporineae</taxon>
        <taxon>Didymellaceae</taxon>
        <taxon>Ascochyta</taxon>
    </lineage>
</organism>
<dbReference type="EMBL" id="RZGK01000017">
    <property type="protein sequence ID" value="KAF9692803.1"/>
    <property type="molecule type" value="Genomic_DNA"/>
</dbReference>